<dbReference type="InterPro" id="IPR050483">
    <property type="entry name" value="CoA-transferase_III_domain"/>
</dbReference>
<dbReference type="InterPro" id="IPR003673">
    <property type="entry name" value="CoA-Trfase_fam_III"/>
</dbReference>
<dbReference type="PANTHER" id="PTHR48207">
    <property type="entry name" value="SUCCINATE--HYDROXYMETHYLGLUTARATE COA-TRANSFERASE"/>
    <property type="match status" value="1"/>
</dbReference>
<accession>A0A7I7YSG6</accession>
<dbReference type="Pfam" id="PF02515">
    <property type="entry name" value="CoA_transf_3"/>
    <property type="match status" value="2"/>
</dbReference>
<sequence length="777" mass="83008">MSALAGLRIIELADCVAGEYCGKLLADFGAEIIKVEAPGAGSRTRALAPILADGADGSALFAYLNTNKRSVVVDTTSPAGVEALDKLIASADAVVGDRATARAERHPSVVFCSISPFGDDAPDEYRNAKSINVFHASGWGYHTPSHPDPAKPPLRGPGRFLTDYEAGLEAALCVAASLFGRLHSGHGEVIDVSAQAVLVSRADCILGRFVTGEVTAEGLRDDYDQAGPASFFPCADGHVYLYVTSRSHWLGVKELLDHPKWLEAFDDDWLEFSVTPEKVAAFRQGFATWVRGLSKDSASDQAQRLGVPLVPVNEPADLHGLPQYLHRGFFQRVHHPVLGDAAYPTVPYALSGSPARIVRAAPGLGEHTDAVLAGLDTPRSRPTVRSPQLKAPRDSRGGPLEGVRVVELTKVWAGPYAGKLLAMLGAEVIKVETAASPEEMRSYGGTDINHAPFFLSINPEILSVDLDIKSDEGMARLRELIARSDIVVNNLRPGAMERQGLGYRDLARLKPDIVSVSIKMWGNDGPSGHQTGYAPCFAALAGLASLVGYPGGPPLGSSMRYGDSTVGAAAAYAAVVALLHRELSGAGQFVDVSAVETLSTMIGDCLLEQSLTGQRLAPQGNRHPDMCPHGCYPCADGAWIAIAVADDGEWRRLCDGLDAAGLARRYATAQQRHANADALDAELAGLTRGRDAEQLARCLRAVGVAACKSATAPEVIADQRLWDRELYRFVSDHREGQRPIVGPSWRMTRSAARIERGAPDLGEDDDYVLNKILTGDR</sequence>
<keyword evidence="3" id="KW-1185">Reference proteome</keyword>
<dbReference type="EMBL" id="AP022614">
    <property type="protein sequence ID" value="BBZ44217.1"/>
    <property type="molecule type" value="Genomic_DNA"/>
</dbReference>
<evidence type="ECO:0000256" key="1">
    <source>
        <dbReference type="ARBA" id="ARBA00022679"/>
    </source>
</evidence>
<keyword evidence="1 2" id="KW-0808">Transferase</keyword>
<dbReference type="Gene3D" id="3.30.1540.10">
    <property type="entry name" value="formyl-coa transferase, domain 3"/>
    <property type="match status" value="2"/>
</dbReference>
<dbReference type="GO" id="GO:0008410">
    <property type="term" value="F:CoA-transferase activity"/>
    <property type="evidence" value="ECO:0007669"/>
    <property type="project" value="TreeGrafter"/>
</dbReference>
<dbReference type="Proteomes" id="UP000467105">
    <property type="component" value="Chromosome"/>
</dbReference>
<dbReference type="PANTHER" id="PTHR48207:SF3">
    <property type="entry name" value="SUCCINATE--HYDROXYMETHYLGLUTARATE COA-TRANSFERASE"/>
    <property type="match status" value="1"/>
</dbReference>
<evidence type="ECO:0000313" key="3">
    <source>
        <dbReference type="Proteomes" id="UP000467105"/>
    </source>
</evidence>
<dbReference type="OrthoDB" id="9797653at2"/>
<gene>
    <name evidence="2" type="ORF">MPRM_14980</name>
</gene>
<reference evidence="2 3" key="1">
    <citation type="journal article" date="2019" name="Emerg. Microbes Infect.">
        <title>Comprehensive subspecies identification of 175 nontuberculous mycobacteria species based on 7547 genomic profiles.</title>
        <authorList>
            <person name="Matsumoto Y."/>
            <person name="Kinjo T."/>
            <person name="Motooka D."/>
            <person name="Nabeya D."/>
            <person name="Jung N."/>
            <person name="Uechi K."/>
            <person name="Horii T."/>
            <person name="Iida T."/>
            <person name="Fujita J."/>
            <person name="Nakamura S."/>
        </authorList>
    </citation>
    <scope>NUCLEOTIDE SEQUENCE [LARGE SCALE GENOMIC DNA]</scope>
    <source>
        <strain evidence="2 3">JCM 14742</strain>
    </source>
</reference>
<dbReference type="Gene3D" id="3.40.50.10540">
    <property type="entry name" value="Crotonobetainyl-coa:carnitine coa-transferase, domain 1"/>
    <property type="match status" value="2"/>
</dbReference>
<dbReference type="InterPro" id="IPR044855">
    <property type="entry name" value="CoA-Trfase_III_dom3_sf"/>
</dbReference>
<dbReference type="InterPro" id="IPR023606">
    <property type="entry name" value="CoA-Trfase_III_dom_1_sf"/>
</dbReference>
<organism evidence="2 3">
    <name type="scientific">Mycobacterium parmense</name>
    <dbReference type="NCBI Taxonomy" id="185642"/>
    <lineage>
        <taxon>Bacteria</taxon>
        <taxon>Bacillati</taxon>
        <taxon>Actinomycetota</taxon>
        <taxon>Actinomycetes</taxon>
        <taxon>Mycobacteriales</taxon>
        <taxon>Mycobacteriaceae</taxon>
        <taxon>Mycobacterium</taxon>
        <taxon>Mycobacterium simiae complex</taxon>
    </lineage>
</organism>
<evidence type="ECO:0000313" key="2">
    <source>
        <dbReference type="EMBL" id="BBZ44217.1"/>
    </source>
</evidence>
<dbReference type="AlphaFoldDB" id="A0A7I7YSG6"/>
<proteinExistence type="predicted"/>
<protein>
    <submittedName>
        <fullName evidence="2">Putative CoA-transferase</fullName>
    </submittedName>
</protein>
<dbReference type="RefSeq" id="WP_085271493.1">
    <property type="nucleotide sequence ID" value="NZ_AP022614.1"/>
</dbReference>
<name>A0A7I7YSG6_9MYCO</name>
<dbReference type="SUPFAM" id="SSF89796">
    <property type="entry name" value="CoA-transferase family III (CaiB/BaiF)"/>
    <property type="match status" value="2"/>
</dbReference>